<reference evidence="2 3" key="1">
    <citation type="submission" date="2018-10" db="EMBL/GenBank/DDBJ databases">
        <title>Sequencing the genomes of 1000 actinobacteria strains.</title>
        <authorList>
            <person name="Klenk H.-P."/>
        </authorList>
    </citation>
    <scope>NUCLEOTIDE SEQUENCE [LARGE SCALE GENOMIC DNA]</scope>
    <source>
        <strain evidence="2 3">DSM 44343</strain>
    </source>
</reference>
<feature type="domain" description="VOC" evidence="1">
    <location>
        <begin position="4"/>
        <end position="122"/>
    </location>
</feature>
<protein>
    <submittedName>
        <fullName evidence="2">Glyoxalase/bleomycin resistance protein/dioxygenase superfamily protein</fullName>
    </submittedName>
</protein>
<dbReference type="InterPro" id="IPR037523">
    <property type="entry name" value="VOC_core"/>
</dbReference>
<dbReference type="EMBL" id="RBKV01000001">
    <property type="protein sequence ID" value="RKR93912.1"/>
    <property type="molecule type" value="Genomic_DNA"/>
</dbReference>
<sequence>MAITSLYPVLMTDDVATTAAFFRTHLGFETTFEADWYVSLVRDSFELAVLDAGHETIPTEHRNRSAAGLLINLEVDDVDAEYRRLVTEGPLTALLPIRSEDFGQRHFIVDGPDGVLIDVITPIPPADDFVDKFALADAD</sequence>
<dbReference type="SUPFAM" id="SSF54593">
    <property type="entry name" value="Glyoxalase/Bleomycin resistance protein/Dihydroxybiphenyl dioxygenase"/>
    <property type="match status" value="1"/>
</dbReference>
<dbReference type="InterPro" id="IPR004360">
    <property type="entry name" value="Glyas_Fos-R_dOase_dom"/>
</dbReference>
<comment type="caution">
    <text evidence="2">The sequence shown here is derived from an EMBL/GenBank/DDBJ whole genome shotgun (WGS) entry which is preliminary data.</text>
</comment>
<proteinExistence type="predicted"/>
<keyword evidence="2" id="KW-0560">Oxidoreductase</keyword>
<dbReference type="InterPro" id="IPR029068">
    <property type="entry name" value="Glyas_Bleomycin-R_OHBP_Dase"/>
</dbReference>
<dbReference type="Gene3D" id="3.30.720.110">
    <property type="match status" value="1"/>
</dbReference>
<dbReference type="Pfam" id="PF00903">
    <property type="entry name" value="Glyoxalase"/>
    <property type="match status" value="1"/>
</dbReference>
<name>A0A495K082_WILMA</name>
<dbReference type="OrthoDB" id="9798201at2"/>
<organism evidence="2 3">
    <name type="scientific">Williamsia marianensis</name>
    <dbReference type="NCBI Taxonomy" id="85044"/>
    <lineage>
        <taxon>Bacteria</taxon>
        <taxon>Bacillati</taxon>
        <taxon>Actinomycetota</taxon>
        <taxon>Actinomycetes</taxon>
        <taxon>Mycobacteriales</taxon>
        <taxon>Nocardiaceae</taxon>
        <taxon>Williamsia</taxon>
    </lineage>
</organism>
<dbReference type="AlphaFoldDB" id="A0A495K082"/>
<keyword evidence="2" id="KW-0223">Dioxygenase</keyword>
<gene>
    <name evidence="2" type="ORF">DFJ75_0701</name>
</gene>
<dbReference type="GO" id="GO:0051213">
    <property type="term" value="F:dioxygenase activity"/>
    <property type="evidence" value="ECO:0007669"/>
    <property type="project" value="UniProtKB-KW"/>
</dbReference>
<dbReference type="Proteomes" id="UP000274762">
    <property type="component" value="Unassembled WGS sequence"/>
</dbReference>
<evidence type="ECO:0000313" key="2">
    <source>
        <dbReference type="EMBL" id="RKR93912.1"/>
    </source>
</evidence>
<dbReference type="Gene3D" id="3.30.720.120">
    <property type="match status" value="1"/>
</dbReference>
<evidence type="ECO:0000259" key="1">
    <source>
        <dbReference type="PROSITE" id="PS51819"/>
    </source>
</evidence>
<dbReference type="RefSeq" id="WP_062797035.1">
    <property type="nucleotide sequence ID" value="NZ_CBCRXS010000001.1"/>
</dbReference>
<evidence type="ECO:0000313" key="3">
    <source>
        <dbReference type="Proteomes" id="UP000274762"/>
    </source>
</evidence>
<dbReference type="PROSITE" id="PS51819">
    <property type="entry name" value="VOC"/>
    <property type="match status" value="1"/>
</dbReference>
<accession>A0A495K082</accession>